<dbReference type="SMART" id="SM00729">
    <property type="entry name" value="Elp3"/>
    <property type="match status" value="1"/>
</dbReference>
<evidence type="ECO:0000256" key="6">
    <source>
        <dbReference type="ARBA" id="ARBA00034078"/>
    </source>
</evidence>
<dbReference type="PIRSF" id="PIRSF004762">
    <property type="entry name" value="CHP00423"/>
    <property type="match status" value="1"/>
</dbReference>
<keyword evidence="4 7" id="KW-0408">Iron</keyword>
<dbReference type="SFLD" id="SFLDG01060">
    <property type="entry name" value="BATS_domain_containing"/>
    <property type="match status" value="1"/>
</dbReference>
<reference evidence="10" key="2">
    <citation type="journal article" date="2021" name="PeerJ">
        <title>Extensive microbial diversity within the chicken gut microbiome revealed by metagenomics and culture.</title>
        <authorList>
            <person name="Gilroy R."/>
            <person name="Ravi A."/>
            <person name="Getino M."/>
            <person name="Pursley I."/>
            <person name="Horton D.L."/>
            <person name="Alikhan N.F."/>
            <person name="Baker D."/>
            <person name="Gharbi K."/>
            <person name="Hall N."/>
            <person name="Watson M."/>
            <person name="Adriaenssens E.M."/>
            <person name="Foster-Nyarko E."/>
            <person name="Jarju S."/>
            <person name="Secka A."/>
            <person name="Antonio M."/>
            <person name="Oren A."/>
            <person name="Chaudhuri R.R."/>
            <person name="La Ragione R."/>
            <person name="Hildebrand F."/>
            <person name="Pallen M.J."/>
        </authorList>
    </citation>
    <scope>NUCLEOTIDE SEQUENCE</scope>
    <source>
        <strain evidence="10">CHK188-20938</strain>
    </source>
</reference>
<accession>A0A9D1P274</accession>
<dbReference type="GO" id="GO:0042364">
    <property type="term" value="P:water-soluble vitamin biosynthetic process"/>
    <property type="evidence" value="ECO:0007669"/>
    <property type="project" value="UniProtKB-ARBA"/>
</dbReference>
<dbReference type="InterPro" id="IPR013785">
    <property type="entry name" value="Aldolase_TIM"/>
</dbReference>
<evidence type="ECO:0000313" key="11">
    <source>
        <dbReference type="Proteomes" id="UP000824169"/>
    </source>
</evidence>
<dbReference type="SFLD" id="SFLDG01280">
    <property type="entry name" value="HydE/PylB-like"/>
    <property type="match status" value="1"/>
</dbReference>
<dbReference type="EMBL" id="DVOO01000011">
    <property type="protein sequence ID" value="HIV24967.1"/>
    <property type="molecule type" value="Genomic_DNA"/>
</dbReference>
<evidence type="ECO:0000256" key="7">
    <source>
        <dbReference type="PIRSR" id="PIRSR004762-1"/>
    </source>
</evidence>
<feature type="domain" description="Radical SAM core" evidence="9">
    <location>
        <begin position="49"/>
        <end position="287"/>
    </location>
</feature>
<dbReference type="Pfam" id="PF04055">
    <property type="entry name" value="Radical_SAM"/>
    <property type="match status" value="1"/>
</dbReference>
<dbReference type="Proteomes" id="UP000824169">
    <property type="component" value="Unassembled WGS sequence"/>
</dbReference>
<keyword evidence="2 7" id="KW-0949">S-adenosyl-L-methionine</keyword>
<dbReference type="PANTHER" id="PTHR43726">
    <property type="entry name" value="3-METHYLORNITHINE SYNTHASE"/>
    <property type="match status" value="1"/>
</dbReference>
<dbReference type="GO" id="GO:0051539">
    <property type="term" value="F:4 iron, 4 sulfur cluster binding"/>
    <property type="evidence" value="ECO:0007669"/>
    <property type="project" value="UniProtKB-KW"/>
</dbReference>
<feature type="binding site" evidence="8">
    <location>
        <position position="138"/>
    </location>
    <ligand>
        <name>(3R)-3-methyl-D-ornithine</name>
        <dbReference type="ChEBI" id="CHEBI:64642"/>
    </ligand>
</feature>
<proteinExistence type="predicted"/>
<organism evidence="10 11">
    <name type="scientific">Candidatus Scatomonas pullistercoris</name>
    <dbReference type="NCBI Taxonomy" id="2840920"/>
    <lineage>
        <taxon>Bacteria</taxon>
        <taxon>Bacillati</taxon>
        <taxon>Bacillota</taxon>
        <taxon>Clostridia</taxon>
        <taxon>Lachnospirales</taxon>
        <taxon>Lachnospiraceae</taxon>
        <taxon>Lachnospiraceae incertae sedis</taxon>
        <taxon>Candidatus Scatomonas</taxon>
    </lineage>
</organism>
<comment type="cofactor">
    <cofactor evidence="7">
        <name>[4Fe-4S] cluster</name>
        <dbReference type="ChEBI" id="CHEBI:49883"/>
    </cofactor>
    <text evidence="7">Binds 1 [4Fe-4S] cluster. The cluster is coordinated with 3 cysteines and an exchangeable S-adenosyl-L-methionine.</text>
</comment>
<protein>
    <submittedName>
        <fullName evidence="10">[FeFe] hydrogenase H-cluster radical SAM maturase HydE</fullName>
    </submittedName>
</protein>
<dbReference type="InterPro" id="IPR034422">
    <property type="entry name" value="HydE/PylB-like"/>
</dbReference>
<evidence type="ECO:0000259" key="9">
    <source>
        <dbReference type="PROSITE" id="PS51918"/>
    </source>
</evidence>
<evidence type="ECO:0000256" key="3">
    <source>
        <dbReference type="ARBA" id="ARBA00022723"/>
    </source>
</evidence>
<gene>
    <name evidence="10" type="primary">hydE</name>
    <name evidence="10" type="ORF">IAB71_04140</name>
</gene>
<evidence type="ECO:0000256" key="5">
    <source>
        <dbReference type="ARBA" id="ARBA00023014"/>
    </source>
</evidence>
<dbReference type="SMART" id="SM00876">
    <property type="entry name" value="BATS"/>
    <property type="match status" value="1"/>
</dbReference>
<feature type="binding site" evidence="7">
    <location>
        <position position="63"/>
    </location>
    <ligand>
        <name>[4Fe-4S] cluster</name>
        <dbReference type="ChEBI" id="CHEBI:49883"/>
        <note>4Fe-4S-S-AdoMet</note>
    </ligand>
</feature>
<comment type="caution">
    <text evidence="10">The sequence shown here is derived from an EMBL/GenBank/DDBJ whole genome shotgun (WGS) entry which is preliminary data.</text>
</comment>
<dbReference type="Gene3D" id="3.20.20.70">
    <property type="entry name" value="Aldolase class I"/>
    <property type="match status" value="1"/>
</dbReference>
<dbReference type="AlphaFoldDB" id="A0A9D1P274"/>
<dbReference type="NCBIfam" id="TIGR03956">
    <property type="entry name" value="rSAM_HydE"/>
    <property type="match status" value="1"/>
</dbReference>
<feature type="binding site" evidence="7">
    <location>
        <position position="67"/>
    </location>
    <ligand>
        <name>[4Fe-4S] cluster</name>
        <dbReference type="ChEBI" id="CHEBI:49883"/>
        <note>4Fe-4S-S-AdoMet</note>
    </ligand>
</feature>
<feature type="binding site" evidence="8">
    <location>
        <position position="234"/>
    </location>
    <ligand>
        <name>S-adenosyl-L-methionine</name>
        <dbReference type="ChEBI" id="CHEBI:59789"/>
    </ligand>
</feature>
<keyword evidence="5 7" id="KW-0411">Iron-sulfur</keyword>
<dbReference type="InterPro" id="IPR058240">
    <property type="entry name" value="rSAM_sf"/>
</dbReference>
<dbReference type="InterPro" id="IPR010722">
    <property type="entry name" value="BATS_dom"/>
</dbReference>
<keyword evidence="3" id="KW-0479">Metal-binding</keyword>
<dbReference type="GO" id="GO:0046872">
    <property type="term" value="F:metal ion binding"/>
    <property type="evidence" value="ECO:0007669"/>
    <property type="project" value="UniProtKB-KW"/>
</dbReference>
<dbReference type="InterPro" id="IPR024021">
    <property type="entry name" value="FeFe-hyd_HydE_rSAM"/>
</dbReference>
<dbReference type="SFLD" id="SFLDS00029">
    <property type="entry name" value="Radical_SAM"/>
    <property type="match status" value="1"/>
</dbReference>
<dbReference type="PANTHER" id="PTHR43726:SF1">
    <property type="entry name" value="BIOTIN SYNTHASE"/>
    <property type="match status" value="1"/>
</dbReference>
<dbReference type="PROSITE" id="PS51918">
    <property type="entry name" value="RADICAL_SAM"/>
    <property type="match status" value="1"/>
</dbReference>
<feature type="binding site" evidence="7">
    <location>
        <position position="70"/>
    </location>
    <ligand>
        <name>[4Fe-4S] cluster</name>
        <dbReference type="ChEBI" id="CHEBI:49883"/>
        <note>4Fe-4S-S-AdoMet</note>
    </ligand>
</feature>
<evidence type="ECO:0000256" key="2">
    <source>
        <dbReference type="ARBA" id="ARBA00022691"/>
    </source>
</evidence>
<keyword evidence="1 7" id="KW-0004">4Fe-4S</keyword>
<sequence>MWREAIGRLAEERTLEKEDFLVLMEELPREGEQELFRRARETARSVFGREIYVRGLIEISNVCRNNCYYCGIRRGNREADRYRLSREEILACCGNGYSLGFRTFVLQGGEDPAQDDRWVEETVAAIRMRYPDCAVTLSLGEKTREAYRRFREAGADRYLLRHETADPVHYAKLHPAEMSYENRIRCLWDLKELGYQVGTGFMVGSPYQTLDTIWEDLQLIKKLRPEMIGIGPYLVHHGTPFAGRKNGSMIWTLRLLAIFRLLYPEVLLPSTTALNTIHPEGRSLGILAGANVLMPNLGPAERREKYELYDHKRSTGGEAAEGIRLLETILGKIGYTISASRGDYGEHGVH</sequence>
<dbReference type="SFLD" id="SFLDF00348">
    <property type="entry name" value="FeFe_hydrogenase_maturase_(Hyd"/>
    <property type="match status" value="1"/>
</dbReference>
<dbReference type="CDD" id="cd01335">
    <property type="entry name" value="Radical_SAM"/>
    <property type="match status" value="1"/>
</dbReference>
<dbReference type="SUPFAM" id="SSF102114">
    <property type="entry name" value="Radical SAM enzymes"/>
    <property type="match status" value="1"/>
</dbReference>
<evidence type="ECO:0000256" key="4">
    <source>
        <dbReference type="ARBA" id="ARBA00023004"/>
    </source>
</evidence>
<comment type="cofactor">
    <cofactor evidence="6">
        <name>[2Fe-2S] cluster</name>
        <dbReference type="ChEBI" id="CHEBI:190135"/>
    </cofactor>
</comment>
<evidence type="ECO:0000256" key="1">
    <source>
        <dbReference type="ARBA" id="ARBA00022485"/>
    </source>
</evidence>
<dbReference type="InterPro" id="IPR007197">
    <property type="entry name" value="rSAM"/>
</dbReference>
<name>A0A9D1P274_9FIRM</name>
<evidence type="ECO:0000256" key="8">
    <source>
        <dbReference type="PIRSR" id="PIRSR004762-2"/>
    </source>
</evidence>
<dbReference type="InterPro" id="IPR006638">
    <property type="entry name" value="Elp3/MiaA/NifB-like_rSAM"/>
</dbReference>
<reference evidence="10" key="1">
    <citation type="submission" date="2020-10" db="EMBL/GenBank/DDBJ databases">
        <authorList>
            <person name="Gilroy R."/>
        </authorList>
    </citation>
    <scope>NUCLEOTIDE SEQUENCE</scope>
    <source>
        <strain evidence="10">CHK188-20938</strain>
    </source>
</reference>
<feature type="binding site" evidence="8">
    <location>
        <position position="163"/>
    </location>
    <ligand>
        <name>S-adenosyl-L-methionine</name>
        <dbReference type="ChEBI" id="CHEBI:59789"/>
    </ligand>
</feature>
<feature type="binding site" evidence="8">
    <location>
        <position position="183"/>
    </location>
    <ligand>
        <name>S-adenosyl-L-methionine</name>
        <dbReference type="ChEBI" id="CHEBI:59789"/>
    </ligand>
</feature>
<dbReference type="GO" id="GO:0044272">
    <property type="term" value="P:sulfur compound biosynthetic process"/>
    <property type="evidence" value="ECO:0007669"/>
    <property type="project" value="UniProtKB-ARBA"/>
</dbReference>
<dbReference type="GO" id="GO:0016740">
    <property type="term" value="F:transferase activity"/>
    <property type="evidence" value="ECO:0007669"/>
    <property type="project" value="TreeGrafter"/>
</dbReference>
<evidence type="ECO:0000313" key="10">
    <source>
        <dbReference type="EMBL" id="HIV24967.1"/>
    </source>
</evidence>